<accession>A0ABN1GN06</accession>
<gene>
    <name evidence="1" type="ORF">GCM10009547_15990</name>
</gene>
<dbReference type="Proteomes" id="UP001500957">
    <property type="component" value="Unassembled WGS sequence"/>
</dbReference>
<proteinExistence type="predicted"/>
<name>A0ABN1GN06_9ACTN</name>
<sequence length="53" mass="5593">MSATGISSGVPVANSSMPARITSFRRDGRPTAAPVAMGRDGNVRIAREYEVTQ</sequence>
<reference evidence="1 2" key="1">
    <citation type="journal article" date="2019" name="Int. J. Syst. Evol. Microbiol.">
        <title>The Global Catalogue of Microorganisms (GCM) 10K type strain sequencing project: providing services to taxonomists for standard genome sequencing and annotation.</title>
        <authorList>
            <consortium name="The Broad Institute Genomics Platform"/>
            <consortium name="The Broad Institute Genome Sequencing Center for Infectious Disease"/>
            <person name="Wu L."/>
            <person name="Ma J."/>
        </authorList>
    </citation>
    <scope>NUCLEOTIDE SEQUENCE [LARGE SCALE GENOMIC DNA]</scope>
    <source>
        <strain evidence="1 2">JCM 10671</strain>
    </source>
</reference>
<evidence type="ECO:0000313" key="1">
    <source>
        <dbReference type="EMBL" id="GAA0614918.1"/>
    </source>
</evidence>
<evidence type="ECO:0000313" key="2">
    <source>
        <dbReference type="Proteomes" id="UP001500957"/>
    </source>
</evidence>
<dbReference type="EMBL" id="BAAAHE010000011">
    <property type="protein sequence ID" value="GAA0614918.1"/>
    <property type="molecule type" value="Genomic_DNA"/>
</dbReference>
<protein>
    <submittedName>
        <fullName evidence="1">Uncharacterized protein</fullName>
    </submittedName>
</protein>
<organism evidence="1 2">
    <name type="scientific">Sporichthya brevicatena</name>
    <dbReference type="NCBI Taxonomy" id="171442"/>
    <lineage>
        <taxon>Bacteria</taxon>
        <taxon>Bacillati</taxon>
        <taxon>Actinomycetota</taxon>
        <taxon>Actinomycetes</taxon>
        <taxon>Sporichthyales</taxon>
        <taxon>Sporichthyaceae</taxon>
        <taxon>Sporichthya</taxon>
    </lineage>
</organism>
<keyword evidence="2" id="KW-1185">Reference proteome</keyword>
<comment type="caution">
    <text evidence="1">The sequence shown here is derived from an EMBL/GenBank/DDBJ whole genome shotgun (WGS) entry which is preliminary data.</text>
</comment>